<reference evidence="9" key="1">
    <citation type="submission" date="2016-01" db="EMBL/GenBank/DDBJ databases">
        <authorList>
            <person name="Mitreva M."/>
            <person name="Pepin K.H."/>
            <person name="Mihindukulasuriya K.A."/>
            <person name="Fulton R."/>
            <person name="Fronick C."/>
            <person name="O'Laughlin M."/>
            <person name="Miner T."/>
            <person name="Herter B."/>
            <person name="Rosa B.A."/>
            <person name="Cordes M."/>
            <person name="Tomlinson C."/>
            <person name="Wollam A."/>
            <person name="Palsikar V.B."/>
            <person name="Mardis E.R."/>
            <person name="Wilson R.K."/>
        </authorList>
    </citation>
    <scope>NUCLEOTIDE SEQUENCE [LARGE SCALE GENOMIC DNA]</scope>
    <source>
        <strain evidence="9">DNF00896</strain>
    </source>
</reference>
<evidence type="ECO:0000256" key="4">
    <source>
        <dbReference type="ARBA" id="ARBA00022679"/>
    </source>
</evidence>
<keyword evidence="6" id="KW-0418">Kinase</keyword>
<dbReference type="PANTHER" id="PTHR45008">
    <property type="entry name" value="PTS SYSTEM GLUCOSE-SPECIFIC EIIA COMPONENT"/>
    <property type="match status" value="1"/>
</dbReference>
<dbReference type="Proteomes" id="UP000070394">
    <property type="component" value="Unassembled WGS sequence"/>
</dbReference>
<evidence type="ECO:0000313" key="8">
    <source>
        <dbReference type="EMBL" id="KXB56983.1"/>
    </source>
</evidence>
<evidence type="ECO:0000256" key="5">
    <source>
        <dbReference type="ARBA" id="ARBA00022683"/>
    </source>
</evidence>
<dbReference type="Gene3D" id="2.70.70.10">
    <property type="entry name" value="Glucose Permease (Domain IIA)"/>
    <property type="match status" value="1"/>
</dbReference>
<comment type="subcellular location">
    <subcellularLocation>
        <location evidence="1">Cytoplasm</location>
    </subcellularLocation>
</comment>
<dbReference type="PATRIC" id="fig|467210.3.peg.1644"/>
<dbReference type="Pfam" id="PF00358">
    <property type="entry name" value="PTS_EIIA_1"/>
    <property type="match status" value="1"/>
</dbReference>
<keyword evidence="4" id="KW-0808">Transferase</keyword>
<proteinExistence type="predicted"/>
<evidence type="ECO:0000313" key="9">
    <source>
        <dbReference type="Proteomes" id="UP000070394"/>
    </source>
</evidence>
<dbReference type="EMBL" id="LSDA01000096">
    <property type="protein sequence ID" value="KXB56983.1"/>
    <property type="molecule type" value="Genomic_DNA"/>
</dbReference>
<accession>A0A133ZNG9</accession>
<evidence type="ECO:0000256" key="1">
    <source>
        <dbReference type="ARBA" id="ARBA00004496"/>
    </source>
</evidence>
<dbReference type="PANTHER" id="PTHR45008:SF1">
    <property type="entry name" value="PTS SYSTEM GLUCOSE-SPECIFIC EIIA COMPONENT"/>
    <property type="match status" value="1"/>
</dbReference>
<dbReference type="AlphaFoldDB" id="A0A133ZNG9"/>
<dbReference type="STRING" id="467210.HMPREF1866_01658"/>
<dbReference type="GO" id="GO:0009401">
    <property type="term" value="P:phosphoenolpyruvate-dependent sugar phosphotransferase system"/>
    <property type="evidence" value="ECO:0007669"/>
    <property type="project" value="UniProtKB-KW"/>
</dbReference>
<organism evidence="8 9">
    <name type="scientific">Lachnoanaerobaculum saburreum</name>
    <dbReference type="NCBI Taxonomy" id="467210"/>
    <lineage>
        <taxon>Bacteria</taxon>
        <taxon>Bacillati</taxon>
        <taxon>Bacillota</taxon>
        <taxon>Clostridia</taxon>
        <taxon>Lachnospirales</taxon>
        <taxon>Lachnospiraceae</taxon>
        <taxon>Lachnoanaerobaculum</taxon>
    </lineage>
</organism>
<comment type="caution">
    <text evidence="8">The sequence shown here is derived from an EMBL/GenBank/DDBJ whole genome shotgun (WGS) entry which is preliminary data.</text>
</comment>
<evidence type="ECO:0000259" key="7">
    <source>
        <dbReference type="PROSITE" id="PS51093"/>
    </source>
</evidence>
<evidence type="ECO:0000256" key="6">
    <source>
        <dbReference type="ARBA" id="ARBA00022777"/>
    </source>
</evidence>
<dbReference type="GO" id="GO:0016301">
    <property type="term" value="F:kinase activity"/>
    <property type="evidence" value="ECO:0007669"/>
    <property type="project" value="UniProtKB-KW"/>
</dbReference>
<dbReference type="SUPFAM" id="SSF51261">
    <property type="entry name" value="Duplicated hybrid motif"/>
    <property type="match status" value="1"/>
</dbReference>
<keyword evidence="2" id="KW-0813">Transport</keyword>
<dbReference type="OrthoDB" id="92465at2"/>
<keyword evidence="5" id="KW-0598">Phosphotransferase system</keyword>
<dbReference type="InterPro" id="IPR050890">
    <property type="entry name" value="PTS_EIIA_component"/>
</dbReference>
<sequence>MFGFFKKKKDTLLSPMAGKSISIKEVPDETFSSEMLGKGVAIIPSDGLVTSPANGTVSMVFDTLHAVSIIADTGEEILIHVGLDTVKMKGEGFEVLVSVGDIVKAKDPLLKVDLNKIKEAGFDPVTVMIICNSDNYKSVESVTDITVTNDSEILVVIP</sequence>
<gene>
    <name evidence="8" type="ORF">HMPREF1866_01658</name>
</gene>
<evidence type="ECO:0000256" key="2">
    <source>
        <dbReference type="ARBA" id="ARBA00022448"/>
    </source>
</evidence>
<keyword evidence="3" id="KW-0762">Sugar transport</keyword>
<dbReference type="PROSITE" id="PS51093">
    <property type="entry name" value="PTS_EIIA_TYPE_1"/>
    <property type="match status" value="1"/>
</dbReference>
<dbReference type="FunFam" id="2.70.70.10:FF:000001">
    <property type="entry name" value="PTS system glucose-specific IIA component"/>
    <property type="match status" value="1"/>
</dbReference>
<keyword evidence="9" id="KW-1185">Reference proteome</keyword>
<dbReference type="GO" id="GO:0005737">
    <property type="term" value="C:cytoplasm"/>
    <property type="evidence" value="ECO:0007669"/>
    <property type="project" value="UniProtKB-SubCell"/>
</dbReference>
<name>A0A133ZNG9_9FIRM</name>
<dbReference type="InterPro" id="IPR011055">
    <property type="entry name" value="Dup_hybrid_motif"/>
</dbReference>
<evidence type="ECO:0000256" key="3">
    <source>
        <dbReference type="ARBA" id="ARBA00022597"/>
    </source>
</evidence>
<dbReference type="PROSITE" id="PS00371">
    <property type="entry name" value="PTS_EIIA_TYPE_1_HIS"/>
    <property type="match status" value="1"/>
</dbReference>
<dbReference type="NCBIfam" id="TIGR00830">
    <property type="entry name" value="PTBA"/>
    <property type="match status" value="1"/>
</dbReference>
<dbReference type="InterPro" id="IPR001127">
    <property type="entry name" value="PTS_EIIA_1_perm"/>
</dbReference>
<dbReference type="RefSeq" id="WP_060931378.1">
    <property type="nucleotide sequence ID" value="NZ_KQ959831.1"/>
</dbReference>
<protein>
    <submittedName>
        <fullName evidence="8">PTS system, glucose subfamily, IIA component</fullName>
    </submittedName>
</protein>
<feature type="domain" description="PTS EIIA type-1" evidence="7">
    <location>
        <begin position="28"/>
        <end position="132"/>
    </location>
</feature>